<keyword evidence="3" id="KW-0067">ATP-binding</keyword>
<feature type="compositionally biased region" description="Pro residues" evidence="4">
    <location>
        <begin position="327"/>
        <end position="343"/>
    </location>
</feature>
<feature type="compositionally biased region" description="Basic and acidic residues" evidence="4">
    <location>
        <begin position="312"/>
        <end position="322"/>
    </location>
</feature>
<keyword evidence="6" id="KW-1185">Reference proteome</keyword>
<keyword evidence="2" id="KW-0547">Nucleotide-binding</keyword>
<name>A0AB34JNH7_PRYPA</name>
<feature type="compositionally biased region" description="Low complexity" evidence="4">
    <location>
        <begin position="273"/>
        <end position="283"/>
    </location>
</feature>
<reference evidence="5 6" key="1">
    <citation type="journal article" date="2024" name="Science">
        <title>Giant polyketide synthase enzymes in the biosynthesis of giant marine polyether toxins.</title>
        <authorList>
            <person name="Fallon T.R."/>
            <person name="Shende V.V."/>
            <person name="Wierzbicki I.H."/>
            <person name="Pendleton A.L."/>
            <person name="Watervoot N.F."/>
            <person name="Auber R.P."/>
            <person name="Gonzalez D.J."/>
            <person name="Wisecaver J.H."/>
            <person name="Moore B.S."/>
        </authorList>
    </citation>
    <scope>NUCLEOTIDE SEQUENCE [LARGE SCALE GENOMIC DNA]</scope>
    <source>
        <strain evidence="5 6">12B1</strain>
    </source>
</reference>
<dbReference type="SUPFAM" id="SSF56059">
    <property type="entry name" value="Glutathione synthetase ATP-binding domain-like"/>
    <property type="match status" value="2"/>
</dbReference>
<dbReference type="GO" id="GO:0015631">
    <property type="term" value="F:tubulin binding"/>
    <property type="evidence" value="ECO:0007669"/>
    <property type="project" value="TreeGrafter"/>
</dbReference>
<dbReference type="GO" id="GO:0070740">
    <property type="term" value="F:tubulin-glutamic acid ligase activity"/>
    <property type="evidence" value="ECO:0007669"/>
    <property type="project" value="TreeGrafter"/>
</dbReference>
<organism evidence="5 6">
    <name type="scientific">Prymnesium parvum</name>
    <name type="common">Toxic golden alga</name>
    <dbReference type="NCBI Taxonomy" id="97485"/>
    <lineage>
        <taxon>Eukaryota</taxon>
        <taxon>Haptista</taxon>
        <taxon>Haptophyta</taxon>
        <taxon>Prymnesiophyceae</taxon>
        <taxon>Prymnesiales</taxon>
        <taxon>Prymnesiaceae</taxon>
        <taxon>Prymnesium</taxon>
    </lineage>
</organism>
<dbReference type="Pfam" id="PF03133">
    <property type="entry name" value="TTL"/>
    <property type="match status" value="2"/>
</dbReference>
<dbReference type="PANTHER" id="PTHR12241:SF147">
    <property type="entry name" value="TUBULIN POLYGLUTAMYLASE TTLL7"/>
    <property type="match status" value="1"/>
</dbReference>
<protein>
    <recommendedName>
        <fullName evidence="7">Tubulin--tyrosine ligase-like protein 9</fullName>
    </recommendedName>
</protein>
<dbReference type="GO" id="GO:0000226">
    <property type="term" value="P:microtubule cytoskeleton organization"/>
    <property type="evidence" value="ECO:0007669"/>
    <property type="project" value="TreeGrafter"/>
</dbReference>
<evidence type="ECO:0008006" key="7">
    <source>
        <dbReference type="Google" id="ProtNLM"/>
    </source>
</evidence>
<evidence type="ECO:0000256" key="4">
    <source>
        <dbReference type="SAM" id="MobiDB-lite"/>
    </source>
</evidence>
<keyword evidence="1" id="KW-0436">Ligase</keyword>
<sequence length="676" mass="74498">MSDEEEAEAIPHASWALAGRSRRTSLRTTPAPTVINVSQCKYGSVRKAAQQIGWSEARDGSPWHIYWTDLSVSHDRVRELGPLQKLNHFPDMTVLCHKASSADILKRMRRYFPREYHFFPKSWSLPRDLGPLHKHLSAPVAPGAPAPTVILKPNKGCQGASISVVRSVAELEAVRASEPASASWVAQEYIDRPLLVDGFKFDMRIYVLITCIMPLRVYLFQDGIARLCTQKYSSAEHISAQPPPLGRNASANAVSSGAKGGGACAPTVRRHGSAGAAPRGGSADVRRHFSKGCGGAPRAASAAAHLLSAGGGRKESERRRGDGTAAWPPPRLLPFPGSLPPPQARRARRNAHRVGLYAYGDGGGQETSAPPAPTGGERCSAAASPRASMAKYEGDWRFGHLTNYTINKVHPDFHAGEGGSKRTLAQTFELLAKRNIDTEQLWDEISEVVVKTVIAVQPDVAHSYARCRPAANAHPFSCFELLGLDLLVDEDAKPWLLEVNHSPSLACDTEVDRQLKERLLSDTMRICSFSIAESRCLRRAMKGEVRVRASQPAPAVRHARDGRRLTSASRAMQTVGAFEIVLSQRQKVAQEASNERRQKTERLLAFLHSLRAEYEEANSNGFTQIFPTRKPKVYNTYELLLLSSQRAFEEESCTRTMLSHRPLLPAEVFHMWRDIP</sequence>
<evidence type="ECO:0000313" key="5">
    <source>
        <dbReference type="EMBL" id="KAL1523589.1"/>
    </source>
</evidence>
<comment type="caution">
    <text evidence="5">The sequence shown here is derived from an EMBL/GenBank/DDBJ whole genome shotgun (WGS) entry which is preliminary data.</text>
</comment>
<gene>
    <name evidence="5" type="ORF">AB1Y20_018525</name>
</gene>
<evidence type="ECO:0000256" key="1">
    <source>
        <dbReference type="ARBA" id="ARBA00022598"/>
    </source>
</evidence>
<evidence type="ECO:0000256" key="3">
    <source>
        <dbReference type="ARBA" id="ARBA00022840"/>
    </source>
</evidence>
<dbReference type="PROSITE" id="PS51221">
    <property type="entry name" value="TTL"/>
    <property type="match status" value="1"/>
</dbReference>
<dbReference type="Proteomes" id="UP001515480">
    <property type="component" value="Unassembled WGS sequence"/>
</dbReference>
<dbReference type="EMBL" id="JBGBPQ010000005">
    <property type="protein sequence ID" value="KAL1523589.1"/>
    <property type="molecule type" value="Genomic_DNA"/>
</dbReference>
<evidence type="ECO:0000313" key="6">
    <source>
        <dbReference type="Proteomes" id="UP001515480"/>
    </source>
</evidence>
<dbReference type="GO" id="GO:0036064">
    <property type="term" value="C:ciliary basal body"/>
    <property type="evidence" value="ECO:0007669"/>
    <property type="project" value="TreeGrafter"/>
</dbReference>
<feature type="region of interest" description="Disordered" evidence="4">
    <location>
        <begin position="308"/>
        <end position="344"/>
    </location>
</feature>
<accession>A0AB34JNH7</accession>
<proteinExistence type="predicted"/>
<dbReference type="PANTHER" id="PTHR12241">
    <property type="entry name" value="TUBULIN POLYGLUTAMYLASE"/>
    <property type="match status" value="1"/>
</dbReference>
<dbReference type="AlphaFoldDB" id="A0AB34JNH7"/>
<evidence type="ECO:0000256" key="2">
    <source>
        <dbReference type="ARBA" id="ARBA00022741"/>
    </source>
</evidence>
<dbReference type="Gene3D" id="3.30.470.20">
    <property type="entry name" value="ATP-grasp fold, B domain"/>
    <property type="match status" value="2"/>
</dbReference>
<dbReference type="GO" id="GO:0005524">
    <property type="term" value="F:ATP binding"/>
    <property type="evidence" value="ECO:0007669"/>
    <property type="project" value="UniProtKB-KW"/>
</dbReference>
<feature type="region of interest" description="Disordered" evidence="4">
    <location>
        <begin position="238"/>
        <end position="284"/>
    </location>
</feature>
<dbReference type="InterPro" id="IPR004344">
    <property type="entry name" value="TTL/TTLL_fam"/>
</dbReference>